<gene>
    <name evidence="1" type="ORF">O181_019171</name>
</gene>
<comment type="caution">
    <text evidence="1">The sequence shown here is derived from an EMBL/GenBank/DDBJ whole genome shotgun (WGS) entry which is preliminary data.</text>
</comment>
<evidence type="ECO:0000313" key="2">
    <source>
        <dbReference type="Proteomes" id="UP000765509"/>
    </source>
</evidence>
<keyword evidence="2" id="KW-1185">Reference proteome</keyword>
<dbReference type="EMBL" id="AVOT02005593">
    <property type="protein sequence ID" value="MBW0479456.1"/>
    <property type="molecule type" value="Genomic_DNA"/>
</dbReference>
<proteinExistence type="predicted"/>
<organism evidence="1 2">
    <name type="scientific">Austropuccinia psidii MF-1</name>
    <dbReference type="NCBI Taxonomy" id="1389203"/>
    <lineage>
        <taxon>Eukaryota</taxon>
        <taxon>Fungi</taxon>
        <taxon>Dikarya</taxon>
        <taxon>Basidiomycota</taxon>
        <taxon>Pucciniomycotina</taxon>
        <taxon>Pucciniomycetes</taxon>
        <taxon>Pucciniales</taxon>
        <taxon>Sphaerophragmiaceae</taxon>
        <taxon>Austropuccinia</taxon>
    </lineage>
</organism>
<evidence type="ECO:0000313" key="1">
    <source>
        <dbReference type="EMBL" id="MBW0479456.1"/>
    </source>
</evidence>
<sequence length="172" mass="19884">MDQALQLHQILKYLFQWSIENKRSNLASHWVQLGVFSQKIRLKEIPFTDLMVITKGWNANRHLKLLEEKEARIRENQATIQAMEEQLDQKGHALIPSGSQEVDQPNSPVASHYSEAADLWARVTIFYNPMYVPQEDNGQGQEQDFFQPEAERVIPNDTEALGLCEEVHKSQK</sequence>
<reference evidence="1" key="1">
    <citation type="submission" date="2021-03" db="EMBL/GenBank/DDBJ databases">
        <title>Draft genome sequence of rust myrtle Austropuccinia psidii MF-1, a brazilian biotype.</title>
        <authorList>
            <person name="Quecine M.C."/>
            <person name="Pachon D.M.R."/>
            <person name="Bonatelli M.L."/>
            <person name="Correr F.H."/>
            <person name="Franceschini L.M."/>
            <person name="Leite T.F."/>
            <person name="Margarido G.R.A."/>
            <person name="Almeida C.A."/>
            <person name="Ferrarezi J.A."/>
            <person name="Labate C.A."/>
        </authorList>
    </citation>
    <scope>NUCLEOTIDE SEQUENCE</scope>
    <source>
        <strain evidence="1">MF-1</strain>
    </source>
</reference>
<dbReference type="Proteomes" id="UP000765509">
    <property type="component" value="Unassembled WGS sequence"/>
</dbReference>
<name>A0A9Q3GTL4_9BASI</name>
<accession>A0A9Q3GTL4</accession>
<dbReference type="AlphaFoldDB" id="A0A9Q3GTL4"/>
<protein>
    <submittedName>
        <fullName evidence="1">Uncharacterized protein</fullName>
    </submittedName>
</protein>